<name>A0ABX9A5A4_9SPHN</name>
<evidence type="ECO:0000313" key="1">
    <source>
        <dbReference type="EMBL" id="QZD95399.1"/>
    </source>
</evidence>
<sequence>MDNGNQERLADWQDLALSHAGEKLRAPLRDALLLDRRLSRIVLTATEPALGQLKLAWWREELAKVASGNQNNPPDPLLAALAQTWGEDGEQLNLLIDGWEAQLPSDEDPSGAPGALAKGRGEVFSKLATLAGQGKSAAPAATHGAAWAYAELAQLSGGQGPQALEQGLETTSSLPSLPRDLRALAVIGGLSRRALLRGGKPLFGDRFSPFAALRLGIIGS</sequence>
<organism evidence="1 2">
    <name type="scientific">Qipengyuania gelatinilytica</name>
    <dbReference type="NCBI Taxonomy" id="2867231"/>
    <lineage>
        <taxon>Bacteria</taxon>
        <taxon>Pseudomonadati</taxon>
        <taxon>Pseudomonadota</taxon>
        <taxon>Alphaproteobacteria</taxon>
        <taxon>Sphingomonadales</taxon>
        <taxon>Erythrobacteraceae</taxon>
        <taxon>Qipengyuania</taxon>
    </lineage>
</organism>
<reference evidence="1 2" key="1">
    <citation type="submission" date="2021-08" db="EMBL/GenBank/DDBJ databases">
        <title>Comparative Genomics Analysis of the Genus Qipengyuania Reveals Extensive Genetic Diversity and Metabolic Versatility, Including the Description of Fifteen Novel Species.</title>
        <authorList>
            <person name="Liu Y."/>
        </authorList>
    </citation>
    <scope>NUCLEOTIDE SEQUENCE [LARGE SCALE GENOMIC DNA]</scope>
    <source>
        <strain evidence="1 2">1NDH1</strain>
    </source>
</reference>
<dbReference type="SUPFAM" id="SSF48576">
    <property type="entry name" value="Terpenoid synthases"/>
    <property type="match status" value="1"/>
</dbReference>
<accession>A0ABX9A5A4</accession>
<dbReference type="RefSeq" id="WP_221431138.1">
    <property type="nucleotide sequence ID" value="NZ_CP081294.1"/>
</dbReference>
<dbReference type="InterPro" id="IPR002060">
    <property type="entry name" value="Squ/phyt_synthse"/>
</dbReference>
<proteinExistence type="predicted"/>
<evidence type="ECO:0000313" key="2">
    <source>
        <dbReference type="Proteomes" id="UP000824321"/>
    </source>
</evidence>
<dbReference type="Proteomes" id="UP000824321">
    <property type="component" value="Chromosome"/>
</dbReference>
<dbReference type="Pfam" id="PF00494">
    <property type="entry name" value="SQS_PSY"/>
    <property type="match status" value="1"/>
</dbReference>
<protein>
    <submittedName>
        <fullName evidence="1">Squalene/phytoene synthase family protein</fullName>
    </submittedName>
</protein>
<gene>
    <name evidence="1" type="ORF">K3136_01330</name>
</gene>
<dbReference type="InterPro" id="IPR008949">
    <property type="entry name" value="Isoprenoid_synthase_dom_sf"/>
</dbReference>
<dbReference type="Gene3D" id="1.10.600.10">
    <property type="entry name" value="Farnesyl Diphosphate Synthase"/>
    <property type="match status" value="1"/>
</dbReference>
<keyword evidence="2" id="KW-1185">Reference proteome</keyword>
<dbReference type="EMBL" id="CP081294">
    <property type="protein sequence ID" value="QZD95399.1"/>
    <property type="molecule type" value="Genomic_DNA"/>
</dbReference>